<gene>
    <name evidence="1" type="ORF">ACFOKF_02900</name>
</gene>
<proteinExistence type="predicted"/>
<sequence>MSPDNIHAQANRLSLLAPDGRFALNLPESPAPQDAIAFIQRHGFDVAAYQARYSDMAVVSTETATRHFAMHGWRENRLASFAHLDAMRQSCMSNPQAGWMRYIMQIGMQTLTLKVLTNCRTPESFAGLVQLLAPRDDALPMLVIGDSHTAFLNQPWPMLAAGMVPAPILCSGGSARGLANPNPRADYRGLIFQRLSALGMALLHRPVLFKFGQVDVEFVFDMKRIREGVRHYDGAAARSFIAQSIERYGQFLDECRQYCRGRMIVMGIFPPTLSDETIQKGYINAHIAFLNAEDDARALQQSLAALEHPDIVERMALARYTNALIADVCARRDLPFIDEFDALLGSNGMVLPELAIPTDHHLALAGDHGRRRIMAVGRQIHALAMA</sequence>
<comment type="caution">
    <text evidence="1">The sequence shown here is derived from an EMBL/GenBank/DDBJ whole genome shotgun (WGS) entry which is preliminary data.</text>
</comment>
<protein>
    <submittedName>
        <fullName evidence="1">Uncharacterized protein</fullName>
    </submittedName>
</protein>
<reference evidence="2" key="1">
    <citation type="journal article" date="2019" name="Int. J. Syst. Evol. Microbiol.">
        <title>The Global Catalogue of Microorganisms (GCM) 10K type strain sequencing project: providing services to taxonomists for standard genome sequencing and annotation.</title>
        <authorList>
            <consortium name="The Broad Institute Genomics Platform"/>
            <consortium name="The Broad Institute Genome Sequencing Center for Infectious Disease"/>
            <person name="Wu L."/>
            <person name="Ma J."/>
        </authorList>
    </citation>
    <scope>NUCLEOTIDE SEQUENCE [LARGE SCALE GENOMIC DNA]</scope>
    <source>
        <strain evidence="2">CCM 7491</strain>
    </source>
</reference>
<name>A0ABV7NCH4_9SPHN</name>
<dbReference type="RefSeq" id="WP_380792961.1">
    <property type="nucleotide sequence ID" value="NZ_JBHRVU010000004.1"/>
</dbReference>
<dbReference type="EMBL" id="JBHRVU010000004">
    <property type="protein sequence ID" value="MFC3440154.1"/>
    <property type="molecule type" value="Genomic_DNA"/>
</dbReference>
<dbReference type="SUPFAM" id="SSF52266">
    <property type="entry name" value="SGNH hydrolase"/>
    <property type="match status" value="1"/>
</dbReference>
<organism evidence="1 2">
    <name type="scientific">Sphingobium rhizovicinum</name>
    <dbReference type="NCBI Taxonomy" id="432308"/>
    <lineage>
        <taxon>Bacteria</taxon>
        <taxon>Pseudomonadati</taxon>
        <taxon>Pseudomonadota</taxon>
        <taxon>Alphaproteobacteria</taxon>
        <taxon>Sphingomonadales</taxon>
        <taxon>Sphingomonadaceae</taxon>
        <taxon>Sphingobium</taxon>
    </lineage>
</organism>
<keyword evidence="2" id="KW-1185">Reference proteome</keyword>
<dbReference type="Proteomes" id="UP001595681">
    <property type="component" value="Unassembled WGS sequence"/>
</dbReference>
<accession>A0ABV7NCH4</accession>
<evidence type="ECO:0000313" key="2">
    <source>
        <dbReference type="Proteomes" id="UP001595681"/>
    </source>
</evidence>
<evidence type="ECO:0000313" key="1">
    <source>
        <dbReference type="EMBL" id="MFC3440154.1"/>
    </source>
</evidence>